<dbReference type="RefSeq" id="WP_180237174.1">
    <property type="nucleotide sequence ID" value="NZ_BMGJ01000004.1"/>
</dbReference>
<dbReference type="EMBL" id="BMGJ01000004">
    <property type="protein sequence ID" value="GGD59578.1"/>
    <property type="molecule type" value="Genomic_DNA"/>
</dbReference>
<evidence type="ECO:0000313" key="3">
    <source>
        <dbReference type="Proteomes" id="UP000614272"/>
    </source>
</evidence>
<dbReference type="Proteomes" id="UP000614272">
    <property type="component" value="Unassembled WGS sequence"/>
</dbReference>
<gene>
    <name evidence="2" type="ORF">GCM10011357_13580</name>
</gene>
<proteinExistence type="predicted"/>
<feature type="region of interest" description="Disordered" evidence="1">
    <location>
        <begin position="1"/>
        <end position="23"/>
    </location>
</feature>
<sequence>MTDSVQTQQQTVSSAKTKARFTPKMDNFRTSLMYEGLTLKKNPENQSIADLKRKYAR</sequence>
<organism evidence="2 3">
    <name type="scientific">Lacimicrobium alkaliphilum</name>
    <dbReference type="NCBI Taxonomy" id="1526571"/>
    <lineage>
        <taxon>Bacteria</taxon>
        <taxon>Pseudomonadati</taxon>
        <taxon>Pseudomonadota</taxon>
        <taxon>Gammaproteobacteria</taxon>
        <taxon>Alteromonadales</taxon>
        <taxon>Alteromonadaceae</taxon>
        <taxon>Lacimicrobium</taxon>
    </lineage>
</organism>
<reference evidence="3" key="1">
    <citation type="journal article" date="2019" name="Int. J. Syst. Evol. Microbiol.">
        <title>The Global Catalogue of Microorganisms (GCM) 10K type strain sequencing project: providing services to taxonomists for standard genome sequencing and annotation.</title>
        <authorList>
            <consortium name="The Broad Institute Genomics Platform"/>
            <consortium name="The Broad Institute Genome Sequencing Center for Infectious Disease"/>
            <person name="Wu L."/>
            <person name="Ma J."/>
        </authorList>
    </citation>
    <scope>NUCLEOTIDE SEQUENCE [LARGE SCALE GENOMIC DNA]</scope>
    <source>
        <strain evidence="3">CGMCC 1.12923</strain>
    </source>
</reference>
<feature type="compositionally biased region" description="Low complexity" evidence="1">
    <location>
        <begin position="1"/>
        <end position="14"/>
    </location>
</feature>
<evidence type="ECO:0000313" key="2">
    <source>
        <dbReference type="EMBL" id="GGD59578.1"/>
    </source>
</evidence>
<protein>
    <submittedName>
        <fullName evidence="2">Uncharacterized protein</fullName>
    </submittedName>
</protein>
<accession>A0ABQ1R683</accession>
<keyword evidence="3" id="KW-1185">Reference proteome</keyword>
<evidence type="ECO:0000256" key="1">
    <source>
        <dbReference type="SAM" id="MobiDB-lite"/>
    </source>
</evidence>
<name>A0ABQ1R683_9ALTE</name>
<comment type="caution">
    <text evidence="2">The sequence shown here is derived from an EMBL/GenBank/DDBJ whole genome shotgun (WGS) entry which is preliminary data.</text>
</comment>